<proteinExistence type="predicted"/>
<feature type="compositionally biased region" description="Acidic residues" evidence="1">
    <location>
        <begin position="372"/>
        <end position="406"/>
    </location>
</feature>
<dbReference type="EMBL" id="SSTD01015426">
    <property type="protein sequence ID" value="TYK02694.1"/>
    <property type="molecule type" value="Genomic_DNA"/>
</dbReference>
<dbReference type="STRING" id="1194695.A0A5D3BU38"/>
<gene>
    <name evidence="3" type="ORF">E5676_scaffold1161G00230</name>
    <name evidence="2" type="ORF">E6C27_scaffold511G00470</name>
</gene>
<comment type="caution">
    <text evidence="3">The sequence shown here is derived from an EMBL/GenBank/DDBJ whole genome shotgun (WGS) entry which is preliminary data.</text>
</comment>
<feature type="compositionally biased region" description="Acidic residues" evidence="1">
    <location>
        <begin position="317"/>
        <end position="335"/>
    </location>
</feature>
<reference evidence="4 5" key="1">
    <citation type="submission" date="2019-08" db="EMBL/GenBank/DDBJ databases">
        <title>Draft genome sequences of two oriental melons (Cucumis melo L. var makuwa).</title>
        <authorList>
            <person name="Kwon S.-Y."/>
        </authorList>
    </citation>
    <scope>NUCLEOTIDE SEQUENCE [LARGE SCALE GENOMIC DNA]</scope>
    <source>
        <strain evidence="5">cv. Chang Bougi</strain>
        <strain evidence="4">cv. SW 3</strain>
        <tissue evidence="3">Leaf</tissue>
    </source>
</reference>
<protein>
    <submittedName>
        <fullName evidence="3">RNA-directed DNA methylation 4-like isoform X1</fullName>
    </submittedName>
</protein>
<feature type="compositionally biased region" description="Basic and acidic residues" evidence="1">
    <location>
        <begin position="411"/>
        <end position="424"/>
    </location>
</feature>
<feature type="region of interest" description="Disordered" evidence="1">
    <location>
        <begin position="304"/>
        <end position="424"/>
    </location>
</feature>
<dbReference type="OrthoDB" id="6255506at2759"/>
<accession>A0A5D3BU38</accession>
<dbReference type="Proteomes" id="UP000321393">
    <property type="component" value="Unassembled WGS sequence"/>
</dbReference>
<dbReference type="PANTHER" id="PTHR31934">
    <property type="entry name" value="ALPHA/BETA-HYDROLASES SUPERFAMILY PROTEIN"/>
    <property type="match status" value="1"/>
</dbReference>
<evidence type="ECO:0000313" key="4">
    <source>
        <dbReference type="Proteomes" id="UP000321393"/>
    </source>
</evidence>
<sequence length="424" mass="48538">MLVDLAKKQSSLCGEKLLIVLSSSLPALATLIDAIVRVGLKDQGLEKAGGIEHKTIACCMALIGESSSSVPKLVDEKPVLVRVKRKASQSRLDALWLEINERPLKRPFLDFENLSISETLYKEELKTKKIFVQHVETLRSSEATADIVQSFVAPDAASTIENNLKNEERRRNFKREISRQDQLLVKARQEQELVAKNARFEQIWRSRKGVKDEKDDQLHDVYHIYDIVRLDTNEISSEAPRQEQMSLEDQSMLSSYLPLLREFIPSAAAEIESDIDASMMKQNLPVDDYVYDYYTVKTDVEIPEDDASHPFPLIQVDDLDHDGPSDSDYETDDSNAENNPCFDYPDEEELESKSSNDELEDSDDEKQSSESNDVEEDELSEEEKVELYEDEIYDDFDEDDGADSFDYDSNGGRDEGEDWRWSYR</sequence>
<evidence type="ECO:0000313" key="3">
    <source>
        <dbReference type="EMBL" id="TYK02694.1"/>
    </source>
</evidence>
<evidence type="ECO:0000256" key="1">
    <source>
        <dbReference type="SAM" id="MobiDB-lite"/>
    </source>
</evidence>
<dbReference type="Proteomes" id="UP000321947">
    <property type="component" value="Unassembled WGS sequence"/>
</dbReference>
<name>A0A5D3BU38_CUCMM</name>
<evidence type="ECO:0000313" key="2">
    <source>
        <dbReference type="EMBL" id="KAA0051104.1"/>
    </source>
</evidence>
<dbReference type="PANTHER" id="PTHR31934:SF2">
    <property type="entry name" value="RNA-DIRECTED DNA METHYLATION 4"/>
    <property type="match status" value="1"/>
</dbReference>
<evidence type="ECO:0000313" key="5">
    <source>
        <dbReference type="Proteomes" id="UP000321947"/>
    </source>
</evidence>
<organism evidence="3 5">
    <name type="scientific">Cucumis melo var. makuwa</name>
    <name type="common">Oriental melon</name>
    <dbReference type="NCBI Taxonomy" id="1194695"/>
    <lineage>
        <taxon>Eukaryota</taxon>
        <taxon>Viridiplantae</taxon>
        <taxon>Streptophyta</taxon>
        <taxon>Embryophyta</taxon>
        <taxon>Tracheophyta</taxon>
        <taxon>Spermatophyta</taxon>
        <taxon>Magnoliopsida</taxon>
        <taxon>eudicotyledons</taxon>
        <taxon>Gunneridae</taxon>
        <taxon>Pentapetalae</taxon>
        <taxon>rosids</taxon>
        <taxon>fabids</taxon>
        <taxon>Cucurbitales</taxon>
        <taxon>Cucurbitaceae</taxon>
        <taxon>Benincaseae</taxon>
        <taxon>Cucumis</taxon>
    </lineage>
</organism>
<dbReference type="EMBL" id="SSTE01011342">
    <property type="protein sequence ID" value="KAA0051104.1"/>
    <property type="molecule type" value="Genomic_DNA"/>
</dbReference>
<dbReference type="AlphaFoldDB" id="A0A5D3BU38"/>